<keyword evidence="4 6" id="KW-0238">DNA-binding</keyword>
<dbReference type="EMBL" id="NJHN03000064">
    <property type="protein sequence ID" value="KAH9418340.1"/>
    <property type="molecule type" value="Genomic_DNA"/>
</dbReference>
<dbReference type="HAMAP" id="MF_01151">
    <property type="entry name" value="GrpE"/>
    <property type="match status" value="1"/>
</dbReference>
<comment type="similarity">
    <text evidence="2 7">Belongs to the GrpE family.</text>
</comment>
<dbReference type="SMART" id="SM00389">
    <property type="entry name" value="HOX"/>
    <property type="match status" value="1"/>
</dbReference>
<dbReference type="InterPro" id="IPR009012">
    <property type="entry name" value="GrpE_head"/>
</dbReference>
<dbReference type="Pfam" id="PF01025">
    <property type="entry name" value="GrpE"/>
    <property type="match status" value="1"/>
</dbReference>
<dbReference type="PROSITE" id="PS50071">
    <property type="entry name" value="HOMEOBOX_2"/>
    <property type="match status" value="1"/>
</dbReference>
<evidence type="ECO:0000313" key="11">
    <source>
        <dbReference type="EMBL" id="KAH9418340.1"/>
    </source>
</evidence>
<dbReference type="Gene3D" id="3.90.20.20">
    <property type="match status" value="1"/>
</dbReference>
<comment type="caution">
    <text evidence="11">The sequence shown here is derived from an EMBL/GenBank/DDBJ whole genome shotgun (WGS) entry which is preliminary data.</text>
</comment>
<dbReference type="Proteomes" id="UP000887458">
    <property type="component" value="Unassembled WGS sequence"/>
</dbReference>
<feature type="region of interest" description="Disordered" evidence="9">
    <location>
        <begin position="348"/>
        <end position="369"/>
    </location>
</feature>
<reference evidence="11 12" key="1">
    <citation type="journal article" date="2018" name="J. Allergy Clin. Immunol.">
        <title>High-quality assembly of Dermatophagoides pteronyssinus genome and transcriptome reveals a wide range of novel allergens.</title>
        <authorList>
            <person name="Liu X.Y."/>
            <person name="Yang K.Y."/>
            <person name="Wang M.Q."/>
            <person name="Kwok J.S."/>
            <person name="Zeng X."/>
            <person name="Yang Z."/>
            <person name="Xiao X.J."/>
            <person name="Lau C.P."/>
            <person name="Li Y."/>
            <person name="Huang Z.M."/>
            <person name="Ba J.G."/>
            <person name="Yim A.K."/>
            <person name="Ouyang C.Y."/>
            <person name="Ngai S.M."/>
            <person name="Chan T.F."/>
            <person name="Leung E.L."/>
            <person name="Liu L."/>
            <person name="Liu Z.G."/>
            <person name="Tsui S.K."/>
        </authorList>
    </citation>
    <scope>NUCLEOTIDE SEQUENCE [LARGE SCALE GENOMIC DNA]</scope>
    <source>
        <strain evidence="11">Derp</strain>
    </source>
</reference>
<feature type="compositionally biased region" description="Basic and acidic residues" evidence="9">
    <location>
        <begin position="352"/>
        <end position="362"/>
    </location>
</feature>
<dbReference type="InterPro" id="IPR009057">
    <property type="entry name" value="Homeodomain-like_sf"/>
</dbReference>
<dbReference type="Gene3D" id="1.10.10.60">
    <property type="entry name" value="Homeodomain-like"/>
    <property type="match status" value="1"/>
</dbReference>
<dbReference type="CDD" id="cd00446">
    <property type="entry name" value="GrpE"/>
    <property type="match status" value="1"/>
</dbReference>
<dbReference type="SUPFAM" id="SSF51064">
    <property type="entry name" value="Head domain of nucleotide exchange factor GrpE"/>
    <property type="match status" value="1"/>
</dbReference>
<name>A0ABQ8J727_DERPT</name>
<organism evidence="11 12">
    <name type="scientific">Dermatophagoides pteronyssinus</name>
    <name type="common">European house dust mite</name>
    <dbReference type="NCBI Taxonomy" id="6956"/>
    <lineage>
        <taxon>Eukaryota</taxon>
        <taxon>Metazoa</taxon>
        <taxon>Ecdysozoa</taxon>
        <taxon>Arthropoda</taxon>
        <taxon>Chelicerata</taxon>
        <taxon>Arachnida</taxon>
        <taxon>Acari</taxon>
        <taxon>Acariformes</taxon>
        <taxon>Sarcoptiformes</taxon>
        <taxon>Astigmata</taxon>
        <taxon>Psoroptidia</taxon>
        <taxon>Analgoidea</taxon>
        <taxon>Pyroglyphidae</taxon>
        <taxon>Dermatophagoidinae</taxon>
        <taxon>Dermatophagoides</taxon>
    </lineage>
</organism>
<accession>A0ABQ8J727</accession>
<comment type="subcellular location">
    <subcellularLocation>
        <location evidence="5">Mitochondrion matrix</location>
    </subcellularLocation>
    <subcellularLocation>
        <location evidence="1 4 6">Nucleus</location>
    </subcellularLocation>
</comment>
<evidence type="ECO:0000256" key="4">
    <source>
        <dbReference type="PROSITE-ProRule" id="PRU00108"/>
    </source>
</evidence>
<keyword evidence="8" id="KW-0175">Coiled coil</keyword>
<dbReference type="SUPFAM" id="SSF58014">
    <property type="entry name" value="Coiled-coil domain of nucleotide exchange factor GrpE"/>
    <property type="match status" value="1"/>
</dbReference>
<evidence type="ECO:0000313" key="12">
    <source>
        <dbReference type="Proteomes" id="UP000887458"/>
    </source>
</evidence>
<evidence type="ECO:0000256" key="2">
    <source>
        <dbReference type="ARBA" id="ARBA00009054"/>
    </source>
</evidence>
<dbReference type="InterPro" id="IPR000740">
    <property type="entry name" value="GrpE"/>
</dbReference>
<evidence type="ECO:0000256" key="6">
    <source>
        <dbReference type="RuleBase" id="RU000682"/>
    </source>
</evidence>
<gene>
    <name evidence="11" type="primary">GRPEL1</name>
    <name evidence="11" type="ORF">DERP_010207</name>
</gene>
<evidence type="ECO:0000256" key="8">
    <source>
        <dbReference type="SAM" id="Coils"/>
    </source>
</evidence>
<keyword evidence="12" id="KW-1185">Reference proteome</keyword>
<feature type="DNA-binding region" description="Homeobox" evidence="4">
    <location>
        <begin position="260"/>
        <end position="319"/>
    </location>
</feature>
<reference evidence="11 12" key="2">
    <citation type="journal article" date="2022" name="Mol. Biol. Evol.">
        <title>Comparative Genomics Reveals Insights into the Divergent Evolution of Astigmatic Mites and Household Pest Adaptations.</title>
        <authorList>
            <person name="Xiong Q."/>
            <person name="Wan A.T."/>
            <person name="Liu X."/>
            <person name="Fung C.S."/>
            <person name="Xiao X."/>
            <person name="Malainual N."/>
            <person name="Hou J."/>
            <person name="Wang L."/>
            <person name="Wang M."/>
            <person name="Yang K.Y."/>
            <person name="Cui Y."/>
            <person name="Leung E.L."/>
            <person name="Nong W."/>
            <person name="Shin S.K."/>
            <person name="Au S.W."/>
            <person name="Jeong K.Y."/>
            <person name="Chew F.T."/>
            <person name="Hui J.H."/>
            <person name="Leung T.F."/>
            <person name="Tungtrongchitr A."/>
            <person name="Zhong N."/>
            <person name="Liu Z."/>
            <person name="Tsui S.K."/>
        </authorList>
    </citation>
    <scope>NUCLEOTIDE SEQUENCE [LARGE SCALE GENOMIC DNA]</scope>
    <source>
        <strain evidence="11">Derp</strain>
    </source>
</reference>
<keyword evidence="4 6" id="KW-0539">Nucleus</keyword>
<feature type="domain" description="Homeobox" evidence="10">
    <location>
        <begin position="258"/>
        <end position="318"/>
    </location>
</feature>
<dbReference type="InterPro" id="IPR001356">
    <property type="entry name" value="HD"/>
</dbReference>
<dbReference type="PANTHER" id="PTHR21237:SF23">
    <property type="entry name" value="GRPE PROTEIN HOMOLOG, MITOCHONDRIAL"/>
    <property type="match status" value="1"/>
</dbReference>
<dbReference type="CDD" id="cd00086">
    <property type="entry name" value="homeodomain"/>
    <property type="match status" value="1"/>
</dbReference>
<evidence type="ECO:0000256" key="9">
    <source>
        <dbReference type="SAM" id="MobiDB-lite"/>
    </source>
</evidence>
<dbReference type="Pfam" id="PF00046">
    <property type="entry name" value="Homeodomain"/>
    <property type="match status" value="1"/>
</dbReference>
<comment type="function">
    <text evidence="5">Essential component of the PAM complex, a complex required for the translocation of transit peptide-containing proteins from the inner membrane into the mitochondrial matrix in an ATP-dependent manner.</text>
</comment>
<sequence length="533" mass="61309">MPQLSSSIMNKLSAKTKTLSYSPLYLDIDNHHHHSMKTFKPKMDLNIFYENFLNHHHHHNDGEQNQMYPLLNESLNFCLNQVYHPYHHQSNGNVNLQETKSFSIDSILGFQSTDKNNNQNNPNKSIDNAVGVDFIYGNHHRNQQQQKRQTILSSMQQKPNELINGHQHHHLHQDSQDNHHQNSFYSNSIKKMTNETKSMNVDVKHESMIIEQQQQPRTTITTTTLKQNVKNCKKNGLTKKITMKSKNGTSASTVVSLNKSKRVRTIFTPEQLERLENEFEKQQYMVGTGRLYLASTLNLTEAQVKVWFQMLTNSLRTVIRTNLFRSICQHERSIRCFSAVNSTNKVNNNDGKVTEDMTKQSDETNSSTKDQVNVENLMKENKTLLETVKDLDDKYKRALAEAENTRLRAKKQLDDAKIYAIQAFCKDLLEVSDIFKAAIDSVSEDALKSNNDLKNLYDGVKMTEQKLLNVFQRHGLCQINPLGLKFDPNEHHALFQVDDTSKEPGTVSQVTKIGFKLHDRTIRPAMVGVVKSQ</sequence>
<feature type="coiled-coil region" evidence="8">
    <location>
        <begin position="374"/>
        <end position="419"/>
    </location>
</feature>
<dbReference type="PRINTS" id="PR00773">
    <property type="entry name" value="GRPEPROTEIN"/>
</dbReference>
<dbReference type="InterPro" id="IPR013805">
    <property type="entry name" value="GrpE_CC"/>
</dbReference>
<dbReference type="SUPFAM" id="SSF46689">
    <property type="entry name" value="Homeodomain-like"/>
    <property type="match status" value="1"/>
</dbReference>
<dbReference type="PANTHER" id="PTHR21237">
    <property type="entry name" value="GRPE PROTEIN"/>
    <property type="match status" value="1"/>
</dbReference>
<evidence type="ECO:0000256" key="3">
    <source>
        <dbReference type="ARBA" id="ARBA00023186"/>
    </source>
</evidence>
<dbReference type="PROSITE" id="PS01071">
    <property type="entry name" value="GRPE"/>
    <property type="match status" value="1"/>
</dbReference>
<proteinExistence type="inferred from homology"/>
<keyword evidence="3 5" id="KW-0143">Chaperone</keyword>
<evidence type="ECO:0000256" key="5">
    <source>
        <dbReference type="RuleBase" id="RU000640"/>
    </source>
</evidence>
<evidence type="ECO:0000256" key="7">
    <source>
        <dbReference type="RuleBase" id="RU004478"/>
    </source>
</evidence>
<evidence type="ECO:0000256" key="1">
    <source>
        <dbReference type="ARBA" id="ARBA00004123"/>
    </source>
</evidence>
<evidence type="ECO:0000259" key="10">
    <source>
        <dbReference type="PROSITE" id="PS50071"/>
    </source>
</evidence>
<keyword evidence="5" id="KW-0496">Mitochondrion</keyword>
<dbReference type="Gene3D" id="2.30.22.10">
    <property type="entry name" value="Head domain of nucleotide exchange factor GrpE"/>
    <property type="match status" value="1"/>
</dbReference>
<keyword evidence="4 6" id="KW-0371">Homeobox</keyword>
<protein>
    <recommendedName>
        <fullName evidence="5">GrpE protein homolog</fullName>
    </recommendedName>
</protein>